<evidence type="ECO:0000313" key="2">
    <source>
        <dbReference type="EMBL" id="KAF2808781.1"/>
    </source>
</evidence>
<evidence type="ECO:0000313" key="3">
    <source>
        <dbReference type="Proteomes" id="UP000504636"/>
    </source>
</evidence>
<dbReference type="RefSeq" id="XP_033575745.1">
    <property type="nucleotide sequence ID" value="XM_033725612.1"/>
</dbReference>
<reference evidence="2 4" key="1">
    <citation type="journal article" date="2020" name="Stud. Mycol.">
        <title>101 Dothideomycetes genomes: a test case for predicting lifestyles and emergence of pathogens.</title>
        <authorList>
            <person name="Haridas S."/>
            <person name="Albert R."/>
            <person name="Binder M."/>
            <person name="Bloem J."/>
            <person name="Labutti K."/>
            <person name="Salamov A."/>
            <person name="Andreopoulos B."/>
            <person name="Baker S."/>
            <person name="Barry K."/>
            <person name="Bills G."/>
            <person name="Bluhm B."/>
            <person name="Cannon C."/>
            <person name="Castanera R."/>
            <person name="Culley D."/>
            <person name="Daum C."/>
            <person name="Ezra D."/>
            <person name="Gonzalez J."/>
            <person name="Henrissat B."/>
            <person name="Kuo A."/>
            <person name="Liang C."/>
            <person name="Lipzen A."/>
            <person name="Lutzoni F."/>
            <person name="Magnuson J."/>
            <person name="Mondo S."/>
            <person name="Nolan M."/>
            <person name="Ohm R."/>
            <person name="Pangilinan J."/>
            <person name="Park H.-J."/>
            <person name="Ramirez L."/>
            <person name="Alfaro M."/>
            <person name="Sun H."/>
            <person name="Tritt A."/>
            <person name="Yoshinaga Y."/>
            <person name="Zwiers L.-H."/>
            <person name="Turgeon B."/>
            <person name="Goodwin S."/>
            <person name="Spatafora J."/>
            <person name="Crous P."/>
            <person name="Grigoriev I."/>
        </authorList>
    </citation>
    <scope>NUCLEOTIDE SEQUENCE</scope>
    <source>
        <strain evidence="2 4">CBS 304.34</strain>
    </source>
</reference>
<reference evidence="4" key="3">
    <citation type="submission" date="2025-04" db="UniProtKB">
        <authorList>
            <consortium name="RefSeq"/>
        </authorList>
    </citation>
    <scope>IDENTIFICATION</scope>
    <source>
        <strain evidence="4">CBS 304.34</strain>
    </source>
</reference>
<feature type="compositionally biased region" description="Basic and acidic residues" evidence="1">
    <location>
        <begin position="80"/>
        <end position="105"/>
    </location>
</feature>
<protein>
    <submittedName>
        <fullName evidence="2 4">Uncharacterized protein</fullName>
    </submittedName>
</protein>
<dbReference type="GeneID" id="54466505"/>
<dbReference type="AlphaFoldDB" id="A0A6A6YJ03"/>
<name>A0A6A6YJ03_9PEZI</name>
<keyword evidence="3" id="KW-1185">Reference proteome</keyword>
<evidence type="ECO:0000256" key="1">
    <source>
        <dbReference type="SAM" id="MobiDB-lite"/>
    </source>
</evidence>
<sequence length="268" mass="29793">MQKIVEGILEALRKDQDSRGATLIITTSDAFDDAVQGPATSGEQLNMYLPGTMHRSNFNGPALDGVRRPDSGQTRIAARSHPDVRSHPDDRQHNGKSGTQDHTDEVGYNPVLGSRMGVTALQFQVRRHRQDLEARARDPRARAISNEAIRDDLLGPDASIQHCVDNIQSTAADTGISQNVECPQEFAILMARITRCTSAPMHQRLEQLRMKLVAHNRLDRYLLHAMVWSALAGWVFESDFPAPPPVNLVDWRVINLSSVLYVSIGFLL</sequence>
<accession>A0A6A6YJ03</accession>
<gene>
    <name evidence="2 4" type="ORF">BDZ99DRAFT_521269</name>
</gene>
<feature type="region of interest" description="Disordered" evidence="1">
    <location>
        <begin position="50"/>
        <end position="111"/>
    </location>
</feature>
<dbReference type="EMBL" id="MU003702">
    <property type="protein sequence ID" value="KAF2808781.1"/>
    <property type="molecule type" value="Genomic_DNA"/>
</dbReference>
<proteinExistence type="predicted"/>
<reference evidence="4" key="2">
    <citation type="submission" date="2020-04" db="EMBL/GenBank/DDBJ databases">
        <authorList>
            <consortium name="NCBI Genome Project"/>
        </authorList>
    </citation>
    <scope>NUCLEOTIDE SEQUENCE</scope>
    <source>
        <strain evidence="4">CBS 304.34</strain>
    </source>
</reference>
<dbReference type="Proteomes" id="UP000504636">
    <property type="component" value="Unplaced"/>
</dbReference>
<evidence type="ECO:0000313" key="4">
    <source>
        <dbReference type="RefSeq" id="XP_033575745.1"/>
    </source>
</evidence>
<organism evidence="2">
    <name type="scientific">Mytilinidion resinicola</name>
    <dbReference type="NCBI Taxonomy" id="574789"/>
    <lineage>
        <taxon>Eukaryota</taxon>
        <taxon>Fungi</taxon>
        <taxon>Dikarya</taxon>
        <taxon>Ascomycota</taxon>
        <taxon>Pezizomycotina</taxon>
        <taxon>Dothideomycetes</taxon>
        <taxon>Pleosporomycetidae</taxon>
        <taxon>Mytilinidiales</taxon>
        <taxon>Mytilinidiaceae</taxon>
        <taxon>Mytilinidion</taxon>
    </lineage>
</organism>